<accession>A0A212J1S6</accession>
<evidence type="ECO:0000313" key="1">
    <source>
        <dbReference type="EMBL" id="SBV93367.1"/>
    </source>
</evidence>
<dbReference type="EMBL" id="FLUM01000001">
    <property type="protein sequence ID" value="SBV93367.1"/>
    <property type="molecule type" value="Genomic_DNA"/>
</dbReference>
<organism evidence="1">
    <name type="scientific">uncultured Dysgonomonas sp</name>
    <dbReference type="NCBI Taxonomy" id="206096"/>
    <lineage>
        <taxon>Bacteria</taxon>
        <taxon>Pseudomonadati</taxon>
        <taxon>Bacteroidota</taxon>
        <taxon>Bacteroidia</taxon>
        <taxon>Bacteroidales</taxon>
        <taxon>Dysgonomonadaceae</taxon>
        <taxon>Dysgonomonas</taxon>
        <taxon>environmental samples</taxon>
    </lineage>
</organism>
<dbReference type="AlphaFoldDB" id="A0A212J1S6"/>
<protein>
    <submittedName>
        <fullName evidence="1">Uncharacterized protein</fullName>
    </submittedName>
</protein>
<name>A0A212J1S6_9BACT</name>
<gene>
    <name evidence="1" type="ORF">KL86DYS1_10849</name>
</gene>
<proteinExistence type="predicted"/>
<sequence length="67" mass="7959">MTTKTVFQHKKDRYKKLKSIIFNFVNIIKTEHNITRLDILLYFNNLMRDDEDSIITGSSSIFIQSSF</sequence>
<reference evidence="1" key="1">
    <citation type="submission" date="2016-04" db="EMBL/GenBank/DDBJ databases">
        <authorList>
            <person name="Evans L.H."/>
            <person name="Alamgir A."/>
            <person name="Owens N."/>
            <person name="Weber N.D."/>
            <person name="Virtaneva K."/>
            <person name="Barbian K."/>
            <person name="Babar A."/>
            <person name="Rosenke K."/>
        </authorList>
    </citation>
    <scope>NUCLEOTIDE SEQUENCE</scope>
    <source>
        <strain evidence="1">86-1</strain>
    </source>
</reference>